<dbReference type="EMBL" id="MCBQ01009399">
    <property type="protein sequence ID" value="RKF73477.1"/>
    <property type="molecule type" value="Genomic_DNA"/>
</dbReference>
<name>A0A420IG27_9PEZI</name>
<dbReference type="STRING" id="62708.A0A420IG27"/>
<gene>
    <name evidence="1" type="ORF">GcM3_093020</name>
</gene>
<accession>A0A420IG27</accession>
<evidence type="ECO:0000313" key="1">
    <source>
        <dbReference type="EMBL" id="RKF73477.1"/>
    </source>
</evidence>
<keyword evidence="2" id="KW-1185">Reference proteome</keyword>
<sequence length="296" mass="33696">MKEKITKVEINGLNEIKEQRWVSAIAKVLFSLSKCIDQFDRELVDHFETAKEQWGSLYLKYSKSSTNSRKQDLHQITSFKFGMIDGAPVEMTIPAAWAHLVSARGRMRESNPSMAVNFTKEVLLEYLLNSLPLSYNTILQIIDANPNQDVYEKLEILERNEKRFDLNANLEGAHAARAGGRILGKPKSRQRGKDSQTKIFVSLLTKKTLSPWKDSILALISIDVAGPFLPSIRGNTWFCEVVENSTRKAWTLLGITKTGLIVKLEKWKKEEELATNLKIMAIRSDNEAEIREKLDD</sequence>
<dbReference type="AlphaFoldDB" id="A0A420IG27"/>
<organism evidence="1 2">
    <name type="scientific">Golovinomyces cichoracearum</name>
    <dbReference type="NCBI Taxonomy" id="62708"/>
    <lineage>
        <taxon>Eukaryota</taxon>
        <taxon>Fungi</taxon>
        <taxon>Dikarya</taxon>
        <taxon>Ascomycota</taxon>
        <taxon>Pezizomycotina</taxon>
        <taxon>Leotiomycetes</taxon>
        <taxon>Erysiphales</taxon>
        <taxon>Erysiphaceae</taxon>
        <taxon>Golovinomyces</taxon>
    </lineage>
</organism>
<reference evidence="1 2" key="1">
    <citation type="journal article" date="2018" name="BMC Genomics">
        <title>Comparative genome analyses reveal sequence features reflecting distinct modes of host-adaptation between dicot and monocot powdery mildew.</title>
        <authorList>
            <person name="Wu Y."/>
            <person name="Ma X."/>
            <person name="Pan Z."/>
            <person name="Kale S.D."/>
            <person name="Song Y."/>
            <person name="King H."/>
            <person name="Zhang Q."/>
            <person name="Presley C."/>
            <person name="Deng X."/>
            <person name="Wei C.I."/>
            <person name="Xiao S."/>
        </authorList>
    </citation>
    <scope>NUCLEOTIDE SEQUENCE [LARGE SCALE GENOMIC DNA]</scope>
    <source>
        <strain evidence="1">UMSG3</strain>
    </source>
</reference>
<protein>
    <submittedName>
        <fullName evidence="1">Uncharacterized protein</fullName>
    </submittedName>
</protein>
<dbReference type="Proteomes" id="UP000283383">
    <property type="component" value="Unassembled WGS sequence"/>
</dbReference>
<proteinExistence type="predicted"/>
<comment type="caution">
    <text evidence="1">The sequence shown here is derived from an EMBL/GenBank/DDBJ whole genome shotgun (WGS) entry which is preliminary data.</text>
</comment>
<evidence type="ECO:0000313" key="2">
    <source>
        <dbReference type="Proteomes" id="UP000283383"/>
    </source>
</evidence>